<proteinExistence type="predicted"/>
<dbReference type="Pfam" id="PF12146">
    <property type="entry name" value="Hydrolase_4"/>
    <property type="match status" value="1"/>
</dbReference>
<sequence length="304" mass="33720">MEGHWQTADGQTIRRIDWFPQPGSTARGSLLFLPGRGDFYEKYLETLDHWAALGWRVTAIDWRGQAGSGRFGSDALTGHIADFGIWVADLAAFWSDWKAEGQGQLVLAGHSMGGHLALRAVAEHAVDPDALVLSAPMLGFLDKGVPAGLMHGLAALMARLGDDRRPAWKWSEKPGEKLAFRARLLTHDTERYADEIWWREHRPEIAMGPGSWRWVERGYASMRALAVRGVLEAVTIPVIIVAAAEDGLVSYPAIERAAQRLPRAQLVTFGPEARHEILRESDPVRDKALRVIDSFLDQVVPPRA</sequence>
<dbReference type="GO" id="GO:0016787">
    <property type="term" value="F:hydrolase activity"/>
    <property type="evidence" value="ECO:0007669"/>
    <property type="project" value="UniProtKB-KW"/>
</dbReference>
<evidence type="ECO:0000313" key="2">
    <source>
        <dbReference type="EMBL" id="MFC4294553.1"/>
    </source>
</evidence>
<protein>
    <submittedName>
        <fullName evidence="2">Alpha/beta fold hydrolase</fullName>
    </submittedName>
</protein>
<dbReference type="SUPFAM" id="SSF53474">
    <property type="entry name" value="alpha/beta-Hydrolases"/>
    <property type="match status" value="1"/>
</dbReference>
<dbReference type="InterPro" id="IPR029058">
    <property type="entry name" value="AB_hydrolase_fold"/>
</dbReference>
<dbReference type="RefSeq" id="WP_379538002.1">
    <property type="nucleotide sequence ID" value="NZ_JBHSDR010000003.1"/>
</dbReference>
<accession>A0ABV8RMF1</accession>
<dbReference type="InterPro" id="IPR051044">
    <property type="entry name" value="MAG_DAG_Lipase"/>
</dbReference>
<comment type="caution">
    <text evidence="2">The sequence shown here is derived from an EMBL/GenBank/DDBJ whole genome shotgun (WGS) entry which is preliminary data.</text>
</comment>
<dbReference type="Gene3D" id="3.40.50.1820">
    <property type="entry name" value="alpha/beta hydrolase"/>
    <property type="match status" value="1"/>
</dbReference>
<keyword evidence="3" id="KW-1185">Reference proteome</keyword>
<evidence type="ECO:0000259" key="1">
    <source>
        <dbReference type="Pfam" id="PF12146"/>
    </source>
</evidence>
<dbReference type="EMBL" id="JBHSDR010000003">
    <property type="protein sequence ID" value="MFC4294553.1"/>
    <property type="molecule type" value="Genomic_DNA"/>
</dbReference>
<keyword evidence="2" id="KW-0378">Hydrolase</keyword>
<dbReference type="Proteomes" id="UP001595828">
    <property type="component" value="Unassembled WGS sequence"/>
</dbReference>
<evidence type="ECO:0000313" key="3">
    <source>
        <dbReference type="Proteomes" id="UP001595828"/>
    </source>
</evidence>
<organism evidence="2 3">
    <name type="scientific">Novosphingobium tardum</name>
    <dbReference type="NCBI Taxonomy" id="1538021"/>
    <lineage>
        <taxon>Bacteria</taxon>
        <taxon>Pseudomonadati</taxon>
        <taxon>Pseudomonadota</taxon>
        <taxon>Alphaproteobacteria</taxon>
        <taxon>Sphingomonadales</taxon>
        <taxon>Sphingomonadaceae</taxon>
        <taxon>Novosphingobium</taxon>
    </lineage>
</organism>
<gene>
    <name evidence="2" type="ORF">ACFO0A_05705</name>
</gene>
<feature type="domain" description="Serine aminopeptidase S33" evidence="1">
    <location>
        <begin position="26"/>
        <end position="282"/>
    </location>
</feature>
<name>A0ABV8RMF1_9SPHN</name>
<reference evidence="3" key="1">
    <citation type="journal article" date="2019" name="Int. J. Syst. Evol. Microbiol.">
        <title>The Global Catalogue of Microorganisms (GCM) 10K type strain sequencing project: providing services to taxonomists for standard genome sequencing and annotation.</title>
        <authorList>
            <consortium name="The Broad Institute Genomics Platform"/>
            <consortium name="The Broad Institute Genome Sequencing Center for Infectious Disease"/>
            <person name="Wu L."/>
            <person name="Ma J."/>
        </authorList>
    </citation>
    <scope>NUCLEOTIDE SEQUENCE [LARGE SCALE GENOMIC DNA]</scope>
    <source>
        <strain evidence="3">CGMCC 1.12989</strain>
    </source>
</reference>
<dbReference type="InterPro" id="IPR022742">
    <property type="entry name" value="Hydrolase_4"/>
</dbReference>
<dbReference type="PANTHER" id="PTHR11614">
    <property type="entry name" value="PHOSPHOLIPASE-RELATED"/>
    <property type="match status" value="1"/>
</dbReference>